<dbReference type="AlphaFoldDB" id="K7RN75"/>
<dbReference type="HOGENOM" id="CLU_1194025_0_0_11"/>
<dbReference type="EMBL" id="CP003493">
    <property type="protein sequence ID" value="AFV89394.1"/>
    <property type="molecule type" value="Genomic_DNA"/>
</dbReference>
<name>K7RN75_ACIA4</name>
<gene>
    <name evidence="1" type="ordered locus">PACID_15810</name>
</gene>
<dbReference type="PATRIC" id="fig|1171373.8.peg.1565"/>
<proteinExistence type="predicted"/>
<dbReference type="Proteomes" id="UP000000214">
    <property type="component" value="Chromosome"/>
</dbReference>
<dbReference type="RefSeq" id="WP_015070300.1">
    <property type="nucleotide sequence ID" value="NC_019395.1"/>
</dbReference>
<evidence type="ECO:0000313" key="1">
    <source>
        <dbReference type="EMBL" id="AFV89394.1"/>
    </source>
</evidence>
<sequence>MNDALNPAAKLYERLKEWQTLPERNTPKRFRTVEGRGWIDVHLETLGWFSQVRERFAGAGYAQLVDALASVIFTSDVGISGSRNGTVTMIDDQSLLSLKVLADNWGQPAIDPADLAGLGEVTAGIRALIESAGYLDAEATRYLFELLEAIDKAIDEFTIFGTGGVQRLANELISALLLFFGGQDVPADDAKKAGGFAHKLFSLAKKLARFSAKTATEVGLEFALKMLTAGPQ</sequence>
<dbReference type="KEGG" id="pbo:PACID_15810"/>
<organism evidence="1 2">
    <name type="scientific">Acidipropionibacterium acidipropionici (strain ATCC 4875 / DSM 20272 / JCM 6432 / NBRC 12425 / NCIMB 8070 / 4)</name>
    <name type="common">Propionibacterium acidipropionici</name>
    <dbReference type="NCBI Taxonomy" id="1171373"/>
    <lineage>
        <taxon>Bacteria</taxon>
        <taxon>Bacillati</taxon>
        <taxon>Actinomycetota</taxon>
        <taxon>Actinomycetes</taxon>
        <taxon>Propionibacteriales</taxon>
        <taxon>Propionibacteriaceae</taxon>
        <taxon>Acidipropionibacterium</taxon>
    </lineage>
</organism>
<reference evidence="1 2" key="1">
    <citation type="journal article" date="2012" name="BMC Genomics">
        <title>The genome sequence of Propionibacterium acidipropionici provides insights into its biotechnological and industrial potential.</title>
        <authorList>
            <person name="Parizzi L.P."/>
            <person name="Grassi M.C."/>
            <person name="Llerena L.A."/>
            <person name="Carazzolle M.F."/>
            <person name="Queiroz V.L."/>
            <person name="Lunardi I."/>
            <person name="Zeidler A.F."/>
            <person name="Teixeira P.J."/>
            <person name="Mieczkowski P."/>
            <person name="Rincones J."/>
            <person name="Pereira G.A."/>
        </authorList>
    </citation>
    <scope>NUCLEOTIDE SEQUENCE [LARGE SCALE GENOMIC DNA]</scope>
    <source>
        <strain evidence="2">ATCC 4875 / DSM 20272 / JCM 6432 / NBRC 12425 / NCIMB 8070</strain>
    </source>
</reference>
<accession>K7RN75</accession>
<evidence type="ECO:0000313" key="2">
    <source>
        <dbReference type="Proteomes" id="UP000000214"/>
    </source>
</evidence>
<protein>
    <submittedName>
        <fullName evidence="1">Uncharacterized protein</fullName>
    </submittedName>
</protein>